<reference evidence="2 3" key="1">
    <citation type="submission" date="2019-08" db="EMBL/GenBank/DDBJ databases">
        <title>Rapid identification of Enteric Bacteria from Whole Genome Sequences (WGS) using Average Nucleotide Identity (ANI).</title>
        <authorList>
            <person name="Lane C."/>
        </authorList>
    </citation>
    <scope>NUCLEOTIDE SEQUENCE [LARGE SCALE GENOMIC DNA]</scope>
    <source>
        <strain evidence="2 3">D4984</strain>
    </source>
</reference>
<sequence>MDIGNSRVLTRKTSSINMQTGEVIEKEESVLLRTKKRERFMLLYVENFAAIVNLSKRSQEVLARILTKKVTFGTNEAVLDSVFRAELAEQIGSTRQVIANCIAELVQKKILKREKRTGGYLFFLNPYLFGQGEWNTIEKQRQQFTIDYDFINYTAEKEIKTVTAYEGIPDKENIQIIKREQYTDEKGVEQHNVFIDTKGTKDETIEANIEDIEVDISDESLISSNDREKELSIKELEAKNREKELSIKELEAKNREKELSIKELEAKNREKELSIKELEAKNREKELSIKELEAKNREKELSIKELEAKNREKELSIKELE</sequence>
<comment type="caution">
    <text evidence="2">The sequence shown here is derived from an EMBL/GenBank/DDBJ whole genome shotgun (WGS) entry which is preliminary data.</text>
</comment>
<keyword evidence="1" id="KW-0175">Coiled coil</keyword>
<proteinExistence type="predicted"/>
<evidence type="ECO:0000313" key="3">
    <source>
        <dbReference type="Proteomes" id="UP000321317"/>
    </source>
</evidence>
<name>A0ABY3L3W3_9BACT</name>
<dbReference type="Proteomes" id="UP000321317">
    <property type="component" value="Unassembled WGS sequence"/>
</dbReference>
<keyword evidence="3" id="KW-1185">Reference proteome</keyword>
<accession>A0ABY3L3W3</accession>
<feature type="non-terminal residue" evidence="2">
    <location>
        <position position="321"/>
    </location>
</feature>
<dbReference type="RefSeq" id="WP_222705760.1">
    <property type="nucleotide sequence ID" value="NZ_VRMA01000003.1"/>
</dbReference>
<evidence type="ECO:0000256" key="1">
    <source>
        <dbReference type="SAM" id="Coils"/>
    </source>
</evidence>
<gene>
    <name evidence="2" type="ORF">FVD16_00890</name>
</gene>
<dbReference type="EMBL" id="VRMA01000003">
    <property type="protein sequence ID" value="TXK60676.1"/>
    <property type="molecule type" value="Genomic_DNA"/>
</dbReference>
<evidence type="ECO:0008006" key="4">
    <source>
        <dbReference type="Google" id="ProtNLM"/>
    </source>
</evidence>
<feature type="coiled-coil region" evidence="1">
    <location>
        <begin position="233"/>
        <end position="316"/>
    </location>
</feature>
<protein>
    <recommendedName>
        <fullName evidence="4">Plasmid replication protein RepL domain-containing protein</fullName>
    </recommendedName>
</protein>
<organism evidence="2 3">
    <name type="scientific">Campylobacter helveticus</name>
    <dbReference type="NCBI Taxonomy" id="28898"/>
    <lineage>
        <taxon>Bacteria</taxon>
        <taxon>Pseudomonadati</taxon>
        <taxon>Campylobacterota</taxon>
        <taxon>Epsilonproteobacteria</taxon>
        <taxon>Campylobacterales</taxon>
        <taxon>Campylobacteraceae</taxon>
        <taxon>Campylobacter</taxon>
    </lineage>
</organism>
<evidence type="ECO:0000313" key="2">
    <source>
        <dbReference type="EMBL" id="TXK60676.1"/>
    </source>
</evidence>